<dbReference type="InterPro" id="IPR018062">
    <property type="entry name" value="HTH_AraC-typ_CS"/>
</dbReference>
<evidence type="ECO:0000313" key="5">
    <source>
        <dbReference type="EMBL" id="USQ97599.1"/>
    </source>
</evidence>
<reference evidence="5 6" key="1">
    <citation type="submission" date="2022-04" db="EMBL/GenBank/DDBJ databases">
        <title>Genome sequence of soybean root-associated Caulobacter segnis RL271.</title>
        <authorList>
            <person name="Longley R."/>
            <person name="Bonito G."/>
            <person name="Trigodet F."/>
            <person name="Crosson S."/>
            <person name="Fiebig A."/>
        </authorList>
    </citation>
    <scope>NUCLEOTIDE SEQUENCE [LARGE SCALE GENOMIC DNA]</scope>
    <source>
        <strain evidence="5 6">RL271</strain>
    </source>
</reference>
<dbReference type="PANTHER" id="PTHR43436:SF1">
    <property type="entry name" value="TRANSCRIPTIONAL REGULATORY PROTEIN"/>
    <property type="match status" value="1"/>
</dbReference>
<proteinExistence type="predicted"/>
<dbReference type="InterPro" id="IPR018060">
    <property type="entry name" value="HTH_AraC"/>
</dbReference>
<dbReference type="Gene3D" id="1.10.10.60">
    <property type="entry name" value="Homeodomain-like"/>
    <property type="match status" value="1"/>
</dbReference>
<name>A0ABY4ZZ15_9CAUL</name>
<dbReference type="PANTHER" id="PTHR43436">
    <property type="entry name" value="ARAC-FAMILY TRANSCRIPTIONAL REGULATOR"/>
    <property type="match status" value="1"/>
</dbReference>
<dbReference type="PROSITE" id="PS00041">
    <property type="entry name" value="HTH_ARAC_FAMILY_1"/>
    <property type="match status" value="1"/>
</dbReference>
<gene>
    <name evidence="5" type="ORF">MZV50_08700</name>
</gene>
<dbReference type="SMART" id="SM00342">
    <property type="entry name" value="HTH_ARAC"/>
    <property type="match status" value="1"/>
</dbReference>
<sequence>MSASDTADVYAEIAQLVARYAKDDDPVSVIDGLYLTRRCSPSGTLHVDQRPSFWLVAGGRKCLTVGDEEMHYGAGDCLLVALDIPATARITQASEADPHLCVGVAINPARLAELIGRLPEQASKTQGGMRGVAVTPASRELLDATLRLLRLLERPHDIAAMAPLIEQEILYRLLSGPCGARLLHIAMAEGQGQRVTRAVAWLREHFAQPLRIEALAEHVGMSESSLHHHFKAVTNMTPMQYQKQLRLYEARRLMLAEGLDVGAAGYSVGYQSPSQFSREYRRLYGLSPARDVEALRSPLAAE</sequence>
<evidence type="ECO:0000256" key="1">
    <source>
        <dbReference type="ARBA" id="ARBA00023015"/>
    </source>
</evidence>
<keyword evidence="2" id="KW-0238">DNA-binding</keyword>
<dbReference type="SUPFAM" id="SSF46689">
    <property type="entry name" value="Homeodomain-like"/>
    <property type="match status" value="2"/>
</dbReference>
<evidence type="ECO:0000256" key="3">
    <source>
        <dbReference type="ARBA" id="ARBA00023163"/>
    </source>
</evidence>
<protein>
    <submittedName>
        <fullName evidence="5">AraC family transcriptional regulator</fullName>
    </submittedName>
</protein>
<dbReference type="PROSITE" id="PS01124">
    <property type="entry name" value="HTH_ARAC_FAMILY_2"/>
    <property type="match status" value="1"/>
</dbReference>
<keyword evidence="6" id="KW-1185">Reference proteome</keyword>
<dbReference type="InterPro" id="IPR009594">
    <property type="entry name" value="Tscrpt_reg_HTH_AraC_N"/>
</dbReference>
<organism evidence="5 6">
    <name type="scientific">Caulobacter segnis</name>
    <dbReference type="NCBI Taxonomy" id="88688"/>
    <lineage>
        <taxon>Bacteria</taxon>
        <taxon>Pseudomonadati</taxon>
        <taxon>Pseudomonadota</taxon>
        <taxon>Alphaproteobacteria</taxon>
        <taxon>Caulobacterales</taxon>
        <taxon>Caulobacteraceae</taxon>
        <taxon>Caulobacter</taxon>
    </lineage>
</organism>
<dbReference type="Pfam" id="PF06719">
    <property type="entry name" value="AraC_N"/>
    <property type="match status" value="1"/>
</dbReference>
<evidence type="ECO:0000256" key="2">
    <source>
        <dbReference type="ARBA" id="ARBA00023125"/>
    </source>
</evidence>
<keyword evidence="3" id="KW-0804">Transcription</keyword>
<evidence type="ECO:0000259" key="4">
    <source>
        <dbReference type="PROSITE" id="PS01124"/>
    </source>
</evidence>
<dbReference type="Proteomes" id="UP001057520">
    <property type="component" value="Chromosome"/>
</dbReference>
<dbReference type="EMBL" id="CP096040">
    <property type="protein sequence ID" value="USQ97599.1"/>
    <property type="molecule type" value="Genomic_DNA"/>
</dbReference>
<evidence type="ECO:0000313" key="6">
    <source>
        <dbReference type="Proteomes" id="UP001057520"/>
    </source>
</evidence>
<dbReference type="InterPro" id="IPR009057">
    <property type="entry name" value="Homeodomain-like_sf"/>
</dbReference>
<keyword evidence="1" id="KW-0805">Transcription regulation</keyword>
<dbReference type="Pfam" id="PF12833">
    <property type="entry name" value="HTH_18"/>
    <property type="match status" value="1"/>
</dbReference>
<feature type="domain" description="HTH araC/xylS-type" evidence="4">
    <location>
        <begin position="196"/>
        <end position="294"/>
    </location>
</feature>
<accession>A0ABY4ZZ15</accession>